<dbReference type="Gene3D" id="3.40.1190.10">
    <property type="entry name" value="Mur-like, catalytic domain"/>
    <property type="match status" value="1"/>
</dbReference>
<dbReference type="SUPFAM" id="SSF63418">
    <property type="entry name" value="MurE/MurF N-terminal domain"/>
    <property type="match status" value="1"/>
</dbReference>
<keyword evidence="1 4" id="KW-0436">Ligase</keyword>
<gene>
    <name evidence="4" type="ORF">SAMN05421736_103233</name>
</gene>
<evidence type="ECO:0000313" key="5">
    <source>
        <dbReference type="Proteomes" id="UP000198935"/>
    </source>
</evidence>
<name>A0A1H3MHI0_9BACI</name>
<dbReference type="OrthoDB" id="9801978at2"/>
<dbReference type="STRING" id="1503961.SAMN05421736_103233"/>
<keyword evidence="3" id="KW-0067">ATP-binding</keyword>
<reference evidence="5" key="1">
    <citation type="submission" date="2016-10" db="EMBL/GenBank/DDBJ databases">
        <authorList>
            <person name="Varghese N."/>
            <person name="Submissions S."/>
        </authorList>
    </citation>
    <scope>NUCLEOTIDE SEQUENCE [LARGE SCALE GENOMIC DNA]</scope>
    <source>
        <strain evidence="5">SP</strain>
    </source>
</reference>
<dbReference type="PANTHER" id="PTHR43024:SF1">
    <property type="entry name" value="UDP-N-ACETYLMURAMOYL-TRIPEPTIDE--D-ALANYL-D-ALANINE LIGASE"/>
    <property type="match status" value="1"/>
</dbReference>
<evidence type="ECO:0000256" key="2">
    <source>
        <dbReference type="ARBA" id="ARBA00022741"/>
    </source>
</evidence>
<protein>
    <submittedName>
        <fullName evidence="4">UDP-N-acetylmuramoyl-tripeptide--D-alanyl-D-alanine ligase</fullName>
    </submittedName>
</protein>
<dbReference type="EMBL" id="FNPI01000003">
    <property type="protein sequence ID" value="SDY76121.1"/>
    <property type="molecule type" value="Genomic_DNA"/>
</dbReference>
<dbReference type="GO" id="GO:0005524">
    <property type="term" value="F:ATP binding"/>
    <property type="evidence" value="ECO:0007669"/>
    <property type="project" value="UniProtKB-KW"/>
</dbReference>
<accession>A0A1H3MHI0</accession>
<dbReference type="Proteomes" id="UP000198935">
    <property type="component" value="Unassembled WGS sequence"/>
</dbReference>
<dbReference type="Gene3D" id="3.40.1390.10">
    <property type="entry name" value="MurE/MurF, N-terminal domain"/>
    <property type="match status" value="1"/>
</dbReference>
<dbReference type="PANTHER" id="PTHR43024">
    <property type="entry name" value="UDP-N-ACETYLMURAMOYL-TRIPEPTIDE--D-ALANYL-D-ALANINE LIGASE"/>
    <property type="match status" value="1"/>
</dbReference>
<dbReference type="GO" id="GO:0016874">
    <property type="term" value="F:ligase activity"/>
    <property type="evidence" value="ECO:0007669"/>
    <property type="project" value="UniProtKB-KW"/>
</dbReference>
<sequence>MKTILDASMIETVGILVHGKVSPDFKGKGVSINAGDDIEESLFIPLETSGCSREQLLLSAVQQGAAASLWEQGIELPSGLPPGFPVFEVADCRKALHQLTKNYLMELDPTVIAVTGFGDVNLTTALIAAVLGTKVKVHAVESGGHHAVDLCASILQMASDTEVIICKAAMNTTADLAEVSGIVEPSFAVITPFPDGQLPSEQKVELAAECARIEAGMKASSVLLVDGDDISFHRNWKTDAIKCGEAEDCLFQVKMIVEQQGRTTFELTGIHMSFTLPFSKKALKPVLFTIAISVHLGMIAEDIHQALSSVHPSSLPADDEVQQMLVQKDKNRSF</sequence>
<organism evidence="4 5">
    <name type="scientific">Evansella caseinilytica</name>
    <dbReference type="NCBI Taxonomy" id="1503961"/>
    <lineage>
        <taxon>Bacteria</taxon>
        <taxon>Bacillati</taxon>
        <taxon>Bacillota</taxon>
        <taxon>Bacilli</taxon>
        <taxon>Bacillales</taxon>
        <taxon>Bacillaceae</taxon>
        <taxon>Evansella</taxon>
    </lineage>
</organism>
<evidence type="ECO:0000256" key="1">
    <source>
        <dbReference type="ARBA" id="ARBA00022598"/>
    </source>
</evidence>
<dbReference type="InterPro" id="IPR035911">
    <property type="entry name" value="MurE/MurF_N"/>
</dbReference>
<keyword evidence="2" id="KW-0547">Nucleotide-binding</keyword>
<keyword evidence="5" id="KW-1185">Reference proteome</keyword>
<evidence type="ECO:0000313" key="4">
    <source>
        <dbReference type="EMBL" id="SDY76121.1"/>
    </source>
</evidence>
<evidence type="ECO:0000256" key="3">
    <source>
        <dbReference type="ARBA" id="ARBA00022840"/>
    </source>
</evidence>
<dbReference type="AlphaFoldDB" id="A0A1H3MHI0"/>
<proteinExistence type="predicted"/>
<dbReference type="InterPro" id="IPR036565">
    <property type="entry name" value="Mur-like_cat_sf"/>
</dbReference>
<dbReference type="SUPFAM" id="SSF53623">
    <property type="entry name" value="MurD-like peptide ligases, catalytic domain"/>
    <property type="match status" value="1"/>
</dbReference>
<dbReference type="InterPro" id="IPR051046">
    <property type="entry name" value="MurCDEF_CellWall_CoF430Synth"/>
</dbReference>